<dbReference type="STRING" id="366533.SAMN05444339_11914"/>
<dbReference type="SUPFAM" id="SSF53448">
    <property type="entry name" value="Nucleotide-diphospho-sugar transferases"/>
    <property type="match status" value="1"/>
</dbReference>
<evidence type="ECO:0000313" key="1">
    <source>
        <dbReference type="EMBL" id="SHF89167.1"/>
    </source>
</evidence>
<gene>
    <name evidence="1" type="ORF">SAMN05444339_11914</name>
</gene>
<protein>
    <recommendedName>
        <fullName evidence="3">Glycosyl transferase family 2</fullName>
    </recommendedName>
</protein>
<dbReference type="AlphaFoldDB" id="A0A1M5FCB6"/>
<proteinExistence type="predicted"/>
<dbReference type="InterPro" id="IPR029044">
    <property type="entry name" value="Nucleotide-diphossugar_trans"/>
</dbReference>
<sequence>MVSRHIAPRPHGLDAPLIVSLTSYPKRYDVLHLTLTCLLCQTIMPDEVSLWIGDGDFEQLPESVLMLQERGLKIYRTKDLRSFKKIIPALSRWPEAYIATADDDVYYPADWLEGLVATAIAFPGRIIAHRVHRIIYDAAGEIESYERWSKNLLRGQEGQALFATGVGGILYPPRSLHPDIVREDLFMTLCPGGDDLWLYWMAQRQGSVVRHVGPKHRTIEWPGSQVFALRSVNRGTPDESGNDLAIAKLTKYFRLSE</sequence>
<dbReference type="EMBL" id="FQUE01000019">
    <property type="protein sequence ID" value="SHF89167.1"/>
    <property type="molecule type" value="Genomic_DNA"/>
</dbReference>
<name>A0A1M5FCB6_LOKAT</name>
<organism evidence="1 2">
    <name type="scientific">Loktanella atrilutea</name>
    <dbReference type="NCBI Taxonomy" id="366533"/>
    <lineage>
        <taxon>Bacteria</taxon>
        <taxon>Pseudomonadati</taxon>
        <taxon>Pseudomonadota</taxon>
        <taxon>Alphaproteobacteria</taxon>
        <taxon>Rhodobacterales</taxon>
        <taxon>Roseobacteraceae</taxon>
        <taxon>Loktanella</taxon>
    </lineage>
</organism>
<dbReference type="Proteomes" id="UP000183987">
    <property type="component" value="Unassembled WGS sequence"/>
</dbReference>
<reference evidence="2" key="1">
    <citation type="submission" date="2016-11" db="EMBL/GenBank/DDBJ databases">
        <authorList>
            <person name="Varghese N."/>
            <person name="Submissions S."/>
        </authorList>
    </citation>
    <scope>NUCLEOTIDE SEQUENCE [LARGE SCALE GENOMIC DNA]</scope>
    <source>
        <strain evidence="2">DSM 29326</strain>
    </source>
</reference>
<accession>A0A1M5FCB6</accession>
<keyword evidence="2" id="KW-1185">Reference proteome</keyword>
<evidence type="ECO:0000313" key="2">
    <source>
        <dbReference type="Proteomes" id="UP000183987"/>
    </source>
</evidence>
<evidence type="ECO:0008006" key="3">
    <source>
        <dbReference type="Google" id="ProtNLM"/>
    </source>
</evidence>